<dbReference type="Gene3D" id="3.40.50.11540">
    <property type="entry name" value="NADH-ubiquinone oxidoreductase 51kDa subunit"/>
    <property type="match status" value="1"/>
</dbReference>
<sequence>MNRTGKATPSPTVRVSGAGRTERGERVLSSARAAADSVPVLRTGPTGISEYDPLVLATRAGRTAFFPAPDAPRAREIVADVEDGALPTDGAAAVVEHDAETTTLPVPTNGPLAVGRRRVLGPCGWVDPLDPEGCQFQSLDKDAGAIADAGLVGRGRGDASADDPVADAWRRARETDGDPVVVVNANDADDRQWADETLLAGSPMSVLDGVAAVAEYLGTTDAVIYLAETDTELREHLRRAVDAAADELPVVPRVATGPDEYRAGAPTAALEAIEGADRIEPRLQPPSPAEYGLFGRPTVIHSPRTFAQVHHALSGPESTDEDGSASATRLLTVTGDVAAPATIEVGSDARLSAVRNAVELEGSFKMACVGGVFGGVTRTLDITPTADELTAAGLGTDGVVELLNDERCPVATAGQRANFASEANSGRCVPGREGTVQLTELVRAVYRGSYDREKIRELGRVMARSSNCRIGARAPRPVLTAMDEFESSFEAHADGRCPSGTCTDKL</sequence>
<comment type="similarity">
    <text evidence="1">Belongs to the complex I 51 kDa subunit family.</text>
</comment>
<reference evidence="10" key="1">
    <citation type="submission" date="2015-03" db="EMBL/GenBank/DDBJ databases">
        <authorList>
            <person name="Urmite Genomes"/>
        </authorList>
    </citation>
    <scope>NUCLEOTIDE SEQUENCE [LARGE SCALE GENOMIC DNA]</scope>
    <source>
        <strain evidence="10">Arc-Hr</strain>
    </source>
</reference>
<feature type="domain" description="NADH-ubiquinone oxidoreductase 51kDa subunit FMN-binding" evidence="7">
    <location>
        <begin position="146"/>
        <end position="310"/>
    </location>
</feature>
<proteinExistence type="inferred from homology"/>
<keyword evidence="3" id="KW-0479">Metal-binding</keyword>
<evidence type="ECO:0000256" key="1">
    <source>
        <dbReference type="ARBA" id="ARBA00007523"/>
    </source>
</evidence>
<dbReference type="InterPro" id="IPR037225">
    <property type="entry name" value="Nuo51_FMN-bd_sf"/>
</dbReference>
<keyword evidence="10" id="KW-1185">Reference proteome</keyword>
<feature type="compositionally biased region" description="Polar residues" evidence="6">
    <location>
        <begin position="1"/>
        <end position="13"/>
    </location>
</feature>
<dbReference type="GO" id="GO:0051539">
    <property type="term" value="F:4 iron, 4 sulfur cluster binding"/>
    <property type="evidence" value="ECO:0007669"/>
    <property type="project" value="UniProtKB-KW"/>
</dbReference>
<organism evidence="9 10">
    <name type="scientific">Haloferax massiliensis</name>
    <dbReference type="NCBI Taxonomy" id="1476858"/>
    <lineage>
        <taxon>Archaea</taxon>
        <taxon>Methanobacteriati</taxon>
        <taxon>Methanobacteriota</taxon>
        <taxon>Stenosarchaea group</taxon>
        <taxon>Halobacteria</taxon>
        <taxon>Halobacteriales</taxon>
        <taxon>Haloferacaceae</taxon>
        <taxon>Haloferax</taxon>
    </lineage>
</organism>
<evidence type="ECO:0000259" key="8">
    <source>
        <dbReference type="Pfam" id="PF10589"/>
    </source>
</evidence>
<dbReference type="PANTHER" id="PTHR43578">
    <property type="entry name" value="NADH-QUINONE OXIDOREDUCTASE SUBUNIT F"/>
    <property type="match status" value="1"/>
</dbReference>
<evidence type="ECO:0000256" key="2">
    <source>
        <dbReference type="ARBA" id="ARBA00022485"/>
    </source>
</evidence>
<keyword evidence="2" id="KW-0004">4Fe-4S</keyword>
<dbReference type="SUPFAM" id="SSF142019">
    <property type="entry name" value="Nqo1 FMN-binding domain-like"/>
    <property type="match status" value="1"/>
</dbReference>
<protein>
    <submittedName>
        <fullName evidence="9">NADP-reducing hydrogenase subunit HndC</fullName>
    </submittedName>
</protein>
<evidence type="ECO:0000256" key="6">
    <source>
        <dbReference type="SAM" id="MobiDB-lite"/>
    </source>
</evidence>
<keyword evidence="5" id="KW-0411">Iron-sulfur</keyword>
<accession>A0A0D6JV80</accession>
<dbReference type="SUPFAM" id="SSF140490">
    <property type="entry name" value="Nqo1C-terminal domain-like"/>
    <property type="match status" value="1"/>
</dbReference>
<dbReference type="InterPro" id="IPR019575">
    <property type="entry name" value="Nuop51_4Fe4S-bd"/>
</dbReference>
<name>A0A0D6JV80_9EURY</name>
<dbReference type="Pfam" id="PF01512">
    <property type="entry name" value="Complex1_51K"/>
    <property type="match status" value="1"/>
</dbReference>
<dbReference type="GO" id="GO:0046872">
    <property type="term" value="F:metal ion binding"/>
    <property type="evidence" value="ECO:0007669"/>
    <property type="project" value="UniProtKB-KW"/>
</dbReference>
<feature type="region of interest" description="Disordered" evidence="6">
    <location>
        <begin position="1"/>
        <end position="33"/>
    </location>
</feature>
<dbReference type="RefSeq" id="WP_089780290.1">
    <property type="nucleotide sequence ID" value="NZ_CABLRR010000003.1"/>
</dbReference>
<evidence type="ECO:0000313" key="10">
    <source>
        <dbReference type="Proteomes" id="UP000198902"/>
    </source>
</evidence>
<evidence type="ECO:0000259" key="7">
    <source>
        <dbReference type="Pfam" id="PF01512"/>
    </source>
</evidence>
<dbReference type="InterPro" id="IPR011538">
    <property type="entry name" value="Nuo51_FMN-bd"/>
</dbReference>
<feature type="domain" description="NADH-ubiquinone oxidoreductase 51kDa subunit iron-sulphur binding" evidence="8">
    <location>
        <begin position="415"/>
        <end position="492"/>
    </location>
</feature>
<dbReference type="OrthoDB" id="297477at2157"/>
<dbReference type="AlphaFoldDB" id="A0A0D6JV80"/>
<dbReference type="EMBL" id="CSTE01000003">
    <property type="protein sequence ID" value="CQR52089.1"/>
    <property type="molecule type" value="Genomic_DNA"/>
</dbReference>
<dbReference type="Proteomes" id="UP000198902">
    <property type="component" value="Unassembled WGS sequence"/>
</dbReference>
<evidence type="ECO:0000256" key="4">
    <source>
        <dbReference type="ARBA" id="ARBA00023004"/>
    </source>
</evidence>
<dbReference type="Gene3D" id="1.20.1440.230">
    <property type="entry name" value="NADH-ubiquinone oxidoreductase 51kDa subunit, iron-sulphur binding domain"/>
    <property type="match status" value="1"/>
</dbReference>
<dbReference type="PANTHER" id="PTHR43578:SF3">
    <property type="entry name" value="NADH-QUINONE OXIDOREDUCTASE SUBUNIT F"/>
    <property type="match status" value="1"/>
</dbReference>
<gene>
    <name evidence="9" type="primary">hndC</name>
    <name evidence="9" type="ORF">BN996_02973</name>
</gene>
<dbReference type="Pfam" id="PF10589">
    <property type="entry name" value="NADH_4Fe-4S"/>
    <property type="match status" value="1"/>
</dbReference>
<keyword evidence="4" id="KW-0408">Iron</keyword>
<evidence type="ECO:0000313" key="9">
    <source>
        <dbReference type="EMBL" id="CQR52089.1"/>
    </source>
</evidence>
<evidence type="ECO:0000256" key="5">
    <source>
        <dbReference type="ARBA" id="ARBA00023014"/>
    </source>
</evidence>
<evidence type="ECO:0000256" key="3">
    <source>
        <dbReference type="ARBA" id="ARBA00022723"/>
    </source>
</evidence>
<dbReference type="InterPro" id="IPR037207">
    <property type="entry name" value="Nuop51_4Fe4S-bd_sf"/>
</dbReference>